<proteinExistence type="predicted"/>
<feature type="signal peptide" evidence="3">
    <location>
        <begin position="1"/>
        <end position="30"/>
    </location>
</feature>
<feature type="chain" id="PRO_5009581235" description="Gram-positive cocci surface proteins LPxTG domain-containing protein" evidence="3">
    <location>
        <begin position="31"/>
        <end position="266"/>
    </location>
</feature>
<protein>
    <recommendedName>
        <fullName evidence="6">Gram-positive cocci surface proteins LPxTG domain-containing protein</fullName>
    </recommendedName>
</protein>
<sequence length="266" mass="27276">MVNTKSLVKTLIVSTSISSLLIATTPLALADSAGNSTTGADSTNIAKTETSNDTDISQTSIANITNTFNITANTGGNEANKNTGDANITTGNITGSLTINNDVNSNSISPSVLCCGNTDPSSSSNSKTGGDSKNISKVEIENNLTINQKSYMRISNGVNVDLNTGNNEANKNTGDANINTGDITFAINIGNNGNTNTVGNPPSNPGSNPPPPGSTRNPPGTVLAATGGLPVTGGSLPFAPIAVLIILGILLRSYEREWRERALLEN</sequence>
<feature type="transmembrane region" description="Helical" evidence="2">
    <location>
        <begin position="236"/>
        <end position="254"/>
    </location>
</feature>
<comment type="caution">
    <text evidence="4">The sequence shown here is derived from an EMBL/GenBank/DDBJ whole genome shotgun (WGS) entry which is preliminary data.</text>
</comment>
<evidence type="ECO:0008006" key="6">
    <source>
        <dbReference type="Google" id="ProtNLM"/>
    </source>
</evidence>
<keyword evidence="2" id="KW-1133">Transmembrane helix</keyword>
<evidence type="ECO:0000256" key="2">
    <source>
        <dbReference type="SAM" id="Phobius"/>
    </source>
</evidence>
<gene>
    <name evidence="4" type="ORF">A3F35_00675</name>
</gene>
<keyword evidence="3" id="KW-0732">Signal</keyword>
<evidence type="ECO:0000256" key="3">
    <source>
        <dbReference type="SAM" id="SignalP"/>
    </source>
</evidence>
<reference evidence="4 5" key="1">
    <citation type="journal article" date="2016" name="Nat. Commun.">
        <title>Thousands of microbial genomes shed light on interconnected biogeochemical processes in an aquifer system.</title>
        <authorList>
            <person name="Anantharaman K."/>
            <person name="Brown C.T."/>
            <person name="Hug L.A."/>
            <person name="Sharon I."/>
            <person name="Castelle C.J."/>
            <person name="Probst A.J."/>
            <person name="Thomas B.C."/>
            <person name="Singh A."/>
            <person name="Wilkins M.J."/>
            <person name="Karaoz U."/>
            <person name="Brodie E.L."/>
            <person name="Williams K.H."/>
            <person name="Hubbard S.S."/>
            <person name="Banfield J.F."/>
        </authorList>
    </citation>
    <scope>NUCLEOTIDE SEQUENCE [LARGE SCALE GENOMIC DNA]</scope>
</reference>
<dbReference type="EMBL" id="MHCZ01000038">
    <property type="protein sequence ID" value="OGY29254.1"/>
    <property type="molecule type" value="Genomic_DNA"/>
</dbReference>
<feature type="compositionally biased region" description="Low complexity" evidence="1">
    <location>
        <begin position="192"/>
        <end position="201"/>
    </location>
</feature>
<name>A0A1G1WNI9_9BACT</name>
<organism evidence="4 5">
    <name type="scientific">Candidatus Woykebacteria bacterium RIFCSPHIGHO2_12_FULL_45_10</name>
    <dbReference type="NCBI Taxonomy" id="1802603"/>
    <lineage>
        <taxon>Bacteria</taxon>
        <taxon>Candidatus Woykeibacteriota</taxon>
    </lineage>
</organism>
<accession>A0A1G1WNI9</accession>
<feature type="compositionally biased region" description="Pro residues" evidence="1">
    <location>
        <begin position="202"/>
        <end position="213"/>
    </location>
</feature>
<feature type="region of interest" description="Disordered" evidence="1">
    <location>
        <begin position="33"/>
        <end position="53"/>
    </location>
</feature>
<keyword evidence="2" id="KW-0812">Transmembrane</keyword>
<evidence type="ECO:0000313" key="4">
    <source>
        <dbReference type="EMBL" id="OGY29254.1"/>
    </source>
</evidence>
<feature type="region of interest" description="Disordered" evidence="1">
    <location>
        <begin position="192"/>
        <end position="222"/>
    </location>
</feature>
<evidence type="ECO:0000313" key="5">
    <source>
        <dbReference type="Proteomes" id="UP000178068"/>
    </source>
</evidence>
<evidence type="ECO:0000256" key="1">
    <source>
        <dbReference type="SAM" id="MobiDB-lite"/>
    </source>
</evidence>
<keyword evidence="2" id="KW-0472">Membrane</keyword>
<dbReference type="Proteomes" id="UP000178068">
    <property type="component" value="Unassembled WGS sequence"/>
</dbReference>
<dbReference type="AlphaFoldDB" id="A0A1G1WNI9"/>